<feature type="transmembrane region" description="Helical" evidence="6">
    <location>
        <begin position="398"/>
        <end position="423"/>
    </location>
</feature>
<reference evidence="8 9" key="1">
    <citation type="submission" date="2019-08" db="EMBL/GenBank/DDBJ databases">
        <authorList>
            <person name="Alioto T."/>
            <person name="Alioto T."/>
            <person name="Gomez Garrido J."/>
        </authorList>
    </citation>
    <scope>NUCLEOTIDE SEQUENCE [LARGE SCALE GENOMIC DNA]</scope>
</reference>
<keyword evidence="9" id="KW-1185">Reference proteome</keyword>
<dbReference type="InterPro" id="IPR038900">
    <property type="entry name" value="TMC"/>
</dbReference>
<evidence type="ECO:0000256" key="1">
    <source>
        <dbReference type="ARBA" id="ARBA00004141"/>
    </source>
</evidence>
<evidence type="ECO:0000313" key="9">
    <source>
        <dbReference type="Proteomes" id="UP000325440"/>
    </source>
</evidence>
<sequence>MSENERKKRSQCIDVWEEAGSEFYQESYPGMEADLEAFQRNPNKLSTLLPSNKTRTAARKKINNGNVQYQATATIKPAEYGTLGQNTIACNNEIQISLMPDLSENLSNEELIWEEIMKIKTMPISMAHKKELKTKLKSADAFRLQGLQQLKWQKRKVCICLKTKWVEFYNRFHLWRSSLKIVEGHCGTGVVEFFVFIKLLIFLNAFTLVVISVLLILPSTYWVELREGVGPDMWNECGSSNESASIECCSAIYQNATRLARPRLNIHYVMDVIQGTGWVETMPMYYSYYPNKRFMVGELFTYHISLAYVVSAISYFVLFFLIIVRKSIKGFKQRMIETQVQYYLYSNSIFVGWDFCINHKMSAVLKQKAIYDELRSFLMADRSKYDKKNRGKRHTNVTIVRILISLLVFTLIGSACFSVYMIFHYSIKLLQREQTFLWAFLLEFSMPVAITFYNIMLPIIFDIFLKFENRSMYEESRTCIFRIIFVKLSLLTVLLGSIYKLIHCVREKSQCASALCNSPLCWETYVGKIMYKLLIVDVACKIGITVLISCPRSILIRHFKSNLFQVICEQELNLAKHVLDVIYVQIIVWLGTFYVTLLPAMGLVSLIIMFYIKRFTCIVNYSLAQKVYSPSRTHTMIMSMLLMSCVLCAATWLAAVSKITPSRSCGPFKGLPSVWRVAMDFIRTTPQWAVTGYEILTSANFVLSLIFTLLCVVYYYHTVVKSNKKMIVVLRKQLVLEGHDKQFLLNRLSVFIKQQDKRRKAAENNGEMDVLLS</sequence>
<organism evidence="8 9">
    <name type="scientific">Cinara cedri</name>
    <dbReference type="NCBI Taxonomy" id="506608"/>
    <lineage>
        <taxon>Eukaryota</taxon>
        <taxon>Metazoa</taxon>
        <taxon>Ecdysozoa</taxon>
        <taxon>Arthropoda</taxon>
        <taxon>Hexapoda</taxon>
        <taxon>Insecta</taxon>
        <taxon>Pterygota</taxon>
        <taxon>Neoptera</taxon>
        <taxon>Paraneoptera</taxon>
        <taxon>Hemiptera</taxon>
        <taxon>Sternorrhyncha</taxon>
        <taxon>Aphidomorpha</taxon>
        <taxon>Aphidoidea</taxon>
        <taxon>Aphididae</taxon>
        <taxon>Lachninae</taxon>
        <taxon>Cinara</taxon>
    </lineage>
</organism>
<feature type="domain" description="TMC" evidence="7">
    <location>
        <begin position="521"/>
        <end position="629"/>
    </location>
</feature>
<feature type="transmembrane region" description="Helical" evidence="6">
    <location>
        <begin position="300"/>
        <end position="324"/>
    </location>
</feature>
<comment type="subcellular location">
    <subcellularLocation>
        <location evidence="1">Membrane</location>
        <topology evidence="1">Multi-pass membrane protein</topology>
    </subcellularLocation>
</comment>
<protein>
    <submittedName>
        <fullName evidence="8">TMC</fullName>
    </submittedName>
</protein>
<evidence type="ECO:0000256" key="3">
    <source>
        <dbReference type="ARBA" id="ARBA00022692"/>
    </source>
</evidence>
<dbReference type="InterPro" id="IPR012496">
    <property type="entry name" value="TMC_dom"/>
</dbReference>
<feature type="transmembrane region" description="Helical" evidence="6">
    <location>
        <begin position="695"/>
        <end position="716"/>
    </location>
</feature>
<feature type="transmembrane region" description="Helical" evidence="6">
    <location>
        <begin position="479"/>
        <end position="499"/>
    </location>
</feature>
<evidence type="ECO:0000256" key="2">
    <source>
        <dbReference type="ARBA" id="ARBA00006510"/>
    </source>
</evidence>
<evidence type="ECO:0000256" key="4">
    <source>
        <dbReference type="ARBA" id="ARBA00022989"/>
    </source>
</evidence>
<feature type="transmembrane region" description="Helical" evidence="6">
    <location>
        <begin position="633"/>
        <end position="654"/>
    </location>
</feature>
<dbReference type="Pfam" id="PF07810">
    <property type="entry name" value="TMC"/>
    <property type="match status" value="1"/>
</dbReference>
<gene>
    <name evidence="8" type="ORF">CINCED_3A017627</name>
</gene>
<comment type="similarity">
    <text evidence="2">Belongs to the TMC family.</text>
</comment>
<accession>A0A5E4MW44</accession>
<dbReference type="PANTHER" id="PTHR23302:SF24">
    <property type="entry name" value="TMC DOMAIN-CONTAINING PROTEIN"/>
    <property type="match status" value="1"/>
</dbReference>
<evidence type="ECO:0000256" key="5">
    <source>
        <dbReference type="ARBA" id="ARBA00023136"/>
    </source>
</evidence>
<keyword evidence="3 6" id="KW-0812">Transmembrane</keyword>
<dbReference type="OrthoDB" id="1936208at2759"/>
<evidence type="ECO:0000256" key="6">
    <source>
        <dbReference type="SAM" id="Phobius"/>
    </source>
</evidence>
<name>A0A5E4MW44_9HEMI</name>
<dbReference type="PANTHER" id="PTHR23302">
    <property type="entry name" value="TRANSMEMBRANE CHANNEL-RELATED"/>
    <property type="match status" value="1"/>
</dbReference>
<dbReference type="Proteomes" id="UP000325440">
    <property type="component" value="Unassembled WGS sequence"/>
</dbReference>
<feature type="transmembrane region" description="Helical" evidence="6">
    <location>
        <begin position="435"/>
        <end position="467"/>
    </location>
</feature>
<evidence type="ECO:0000313" key="8">
    <source>
        <dbReference type="EMBL" id="VVC34671.1"/>
    </source>
</evidence>
<evidence type="ECO:0000259" key="7">
    <source>
        <dbReference type="Pfam" id="PF07810"/>
    </source>
</evidence>
<feature type="transmembrane region" description="Helical" evidence="6">
    <location>
        <begin position="199"/>
        <end position="223"/>
    </location>
</feature>
<dbReference type="AlphaFoldDB" id="A0A5E4MW44"/>
<dbReference type="GO" id="GO:0005886">
    <property type="term" value="C:plasma membrane"/>
    <property type="evidence" value="ECO:0007669"/>
    <property type="project" value="InterPro"/>
</dbReference>
<feature type="transmembrane region" description="Helical" evidence="6">
    <location>
        <begin position="582"/>
        <end position="612"/>
    </location>
</feature>
<dbReference type="EMBL" id="CABPRJ010001006">
    <property type="protein sequence ID" value="VVC34671.1"/>
    <property type="molecule type" value="Genomic_DNA"/>
</dbReference>
<keyword evidence="5 6" id="KW-0472">Membrane</keyword>
<dbReference type="GO" id="GO:0008381">
    <property type="term" value="F:mechanosensitive monoatomic ion channel activity"/>
    <property type="evidence" value="ECO:0007669"/>
    <property type="project" value="TreeGrafter"/>
</dbReference>
<proteinExistence type="inferred from homology"/>
<keyword evidence="4 6" id="KW-1133">Transmembrane helix</keyword>